<proteinExistence type="inferred from homology"/>
<dbReference type="InterPro" id="IPR000086">
    <property type="entry name" value="NUDIX_hydrolase_dom"/>
</dbReference>
<accession>A0ABT2PXJ8</accession>
<dbReference type="EMBL" id="JAOEGN010000022">
    <property type="protein sequence ID" value="MCU0105688.1"/>
    <property type="molecule type" value="Genomic_DNA"/>
</dbReference>
<sequence>MNKISNIIIEPGLESKTPTDTRYTVRALILDQNKLFMSYSKKFDDYMTPGGGVELDEDFITALKRELLEEMGVIPKSIQPIGYIEEIRSTNQGHILYQKSHYYEVSIDYITDNKPEAYELRFGMTPVWVDIDEIINRNDYQIRTRTKLDGLEIHPYSTLIRENTVLKYIKEVKKL</sequence>
<name>A0ABT2PXJ8_9MOLU</name>
<evidence type="ECO:0000313" key="4">
    <source>
        <dbReference type="EMBL" id="MCU0105688.1"/>
    </source>
</evidence>
<dbReference type="Proteomes" id="UP001209076">
    <property type="component" value="Unassembled WGS sequence"/>
</dbReference>
<evidence type="ECO:0000259" key="3">
    <source>
        <dbReference type="PROSITE" id="PS51462"/>
    </source>
</evidence>
<evidence type="ECO:0000313" key="5">
    <source>
        <dbReference type="Proteomes" id="UP001209076"/>
    </source>
</evidence>
<dbReference type="SUPFAM" id="SSF55811">
    <property type="entry name" value="Nudix"/>
    <property type="match status" value="1"/>
</dbReference>
<dbReference type="InterPro" id="IPR015797">
    <property type="entry name" value="NUDIX_hydrolase-like_dom_sf"/>
</dbReference>
<evidence type="ECO:0000256" key="2">
    <source>
        <dbReference type="ARBA" id="ARBA00022801"/>
    </source>
</evidence>
<keyword evidence="2" id="KW-0378">Hydrolase</keyword>
<reference evidence="5" key="1">
    <citation type="submission" date="2023-07" db="EMBL/GenBank/DDBJ databases">
        <title>Novel Mycoplasma species identified in domestic and wild animals.</title>
        <authorList>
            <person name="Volokhov D.V."/>
            <person name="Furtak V.A."/>
            <person name="Zagorodnyaya T.A."/>
        </authorList>
    </citation>
    <scope>NUCLEOTIDE SEQUENCE [LARGE SCALE GENOMIC DNA]</scope>
    <source>
        <strain evidence="5">92-19</strain>
    </source>
</reference>
<feature type="domain" description="Nudix hydrolase" evidence="3">
    <location>
        <begin position="20"/>
        <end position="151"/>
    </location>
</feature>
<dbReference type="PROSITE" id="PS00893">
    <property type="entry name" value="NUDIX_BOX"/>
    <property type="match status" value="1"/>
</dbReference>
<comment type="caution">
    <text evidence="4">The sequence shown here is derived from an EMBL/GenBank/DDBJ whole genome shotgun (WGS) entry which is preliminary data.</text>
</comment>
<gene>
    <name evidence="4" type="ORF">N7603_08465</name>
</gene>
<dbReference type="RefSeq" id="WP_262097006.1">
    <property type="nucleotide sequence ID" value="NZ_JAOEGN010000022.1"/>
</dbReference>
<dbReference type="PROSITE" id="PS51462">
    <property type="entry name" value="NUDIX"/>
    <property type="match status" value="1"/>
</dbReference>
<dbReference type="Gene3D" id="3.90.79.10">
    <property type="entry name" value="Nucleoside Triphosphate Pyrophosphohydrolase"/>
    <property type="match status" value="1"/>
</dbReference>
<comment type="similarity">
    <text evidence="1">Belongs to the Nudix hydrolase family.</text>
</comment>
<dbReference type="Pfam" id="PF00293">
    <property type="entry name" value="NUDIX"/>
    <property type="match status" value="1"/>
</dbReference>
<dbReference type="InterPro" id="IPR020084">
    <property type="entry name" value="NUDIX_hydrolase_CS"/>
</dbReference>
<dbReference type="PANTHER" id="PTHR43736:SF1">
    <property type="entry name" value="DIHYDRONEOPTERIN TRIPHOSPHATE DIPHOSPHATASE"/>
    <property type="match status" value="1"/>
</dbReference>
<protein>
    <submittedName>
        <fullName evidence="4">NUDIX domain-containing protein</fullName>
    </submittedName>
</protein>
<evidence type="ECO:0000256" key="1">
    <source>
        <dbReference type="ARBA" id="ARBA00005582"/>
    </source>
</evidence>
<keyword evidence="5" id="KW-1185">Reference proteome</keyword>
<dbReference type="PANTHER" id="PTHR43736">
    <property type="entry name" value="ADP-RIBOSE PYROPHOSPHATASE"/>
    <property type="match status" value="1"/>
</dbReference>
<organism evidence="4 5">
    <name type="scientific">Paracholeplasma vituli</name>
    <dbReference type="NCBI Taxonomy" id="69473"/>
    <lineage>
        <taxon>Bacteria</taxon>
        <taxon>Bacillati</taxon>
        <taxon>Mycoplasmatota</taxon>
        <taxon>Mollicutes</taxon>
        <taxon>Acholeplasmatales</taxon>
        <taxon>Acholeplasmataceae</taxon>
        <taxon>Paracholeplasma</taxon>
    </lineage>
</organism>